<evidence type="ECO:0000313" key="1">
    <source>
        <dbReference type="EMBL" id="PRX43855.1"/>
    </source>
</evidence>
<name>A0A2T0LLD5_9PSEU</name>
<comment type="caution">
    <text evidence="1">The sequence shown here is derived from an EMBL/GenBank/DDBJ whole genome shotgun (WGS) entry which is preliminary data.</text>
</comment>
<proteinExistence type="predicted"/>
<dbReference type="Proteomes" id="UP000238362">
    <property type="component" value="Unassembled WGS sequence"/>
</dbReference>
<organism evidence="1 2">
    <name type="scientific">Prauserella shujinwangii</name>
    <dbReference type="NCBI Taxonomy" id="1453103"/>
    <lineage>
        <taxon>Bacteria</taxon>
        <taxon>Bacillati</taxon>
        <taxon>Actinomycetota</taxon>
        <taxon>Actinomycetes</taxon>
        <taxon>Pseudonocardiales</taxon>
        <taxon>Pseudonocardiaceae</taxon>
        <taxon>Prauserella</taxon>
    </lineage>
</organism>
<gene>
    <name evidence="1" type="ORF">B0I33_11318</name>
</gene>
<dbReference type="RefSeq" id="WP_106181776.1">
    <property type="nucleotide sequence ID" value="NZ_PVNH01000013.1"/>
</dbReference>
<keyword evidence="2" id="KW-1185">Reference proteome</keyword>
<reference evidence="1 2" key="1">
    <citation type="submission" date="2018-03" db="EMBL/GenBank/DDBJ databases">
        <title>Genomic Encyclopedia of Type Strains, Phase III (KMG-III): the genomes of soil and plant-associated and newly described type strains.</title>
        <authorList>
            <person name="Whitman W."/>
        </authorList>
    </citation>
    <scope>NUCLEOTIDE SEQUENCE [LARGE SCALE GENOMIC DNA]</scope>
    <source>
        <strain evidence="1 2">CGMCC 4.7125</strain>
    </source>
</reference>
<protein>
    <submittedName>
        <fullName evidence="1">Uncharacterized protein</fullName>
    </submittedName>
</protein>
<dbReference type="AlphaFoldDB" id="A0A2T0LLD5"/>
<dbReference type="EMBL" id="PVNH01000013">
    <property type="protein sequence ID" value="PRX43855.1"/>
    <property type="molecule type" value="Genomic_DNA"/>
</dbReference>
<accession>A0A2T0LLD5</accession>
<evidence type="ECO:0000313" key="2">
    <source>
        <dbReference type="Proteomes" id="UP000238362"/>
    </source>
</evidence>
<sequence>MTGPEHYRHAENYLAEAAGLTGERARELRELALVHATLAHAAATAMVGATAMVSAGIGDDKGGMRTLASDRQAWRTVASASGDG</sequence>